<evidence type="ECO:0000313" key="3">
    <source>
        <dbReference type="EMBL" id="KKS21429.1"/>
    </source>
</evidence>
<proteinExistence type="predicted"/>
<dbReference type="Pfam" id="PF08241">
    <property type="entry name" value="Methyltransf_11"/>
    <property type="match status" value="1"/>
</dbReference>
<evidence type="ECO:0000313" key="4">
    <source>
        <dbReference type="Proteomes" id="UP000034507"/>
    </source>
</evidence>
<protein>
    <recommendedName>
        <fullName evidence="2">Methyltransferase type 11 domain-containing protein</fullName>
    </recommendedName>
</protein>
<feature type="domain" description="Methyltransferase type 11" evidence="2">
    <location>
        <begin position="438"/>
        <end position="496"/>
    </location>
</feature>
<accession>A0A0G0X8Q7</accession>
<feature type="region of interest" description="Disordered" evidence="1">
    <location>
        <begin position="1"/>
        <end position="23"/>
    </location>
</feature>
<comment type="caution">
    <text evidence="3">The sequence shown here is derived from an EMBL/GenBank/DDBJ whole genome shotgun (WGS) entry which is preliminary data.</text>
</comment>
<dbReference type="AlphaFoldDB" id="A0A0G0X8Q7"/>
<sequence length="722" mass="83482">MSRPTELHTEELETVTPADNKTDSAEHLVKQLWSEASEAPKIKLDIPENTAYDFAPAQVSVIPEKTSSNEPKIELDIDREAYLQVNQAFQRLSTKYEGGIKVGFPYDLDIEDIPEEDIRDLGLILGAWNTANETYFYLDSRPHQYFYSPIKEQWDDLAVEQTEHLRAVLGINFDTLAQEFFAGSGEVPDSLRTIQELIRNPEFQDKGNLTNYLMQEGWRAKRTFFRFDPNKDGEVYVQARYYYEYTKYEVNQLLCEATLSLAEQGEYEQLVTILEHLSFSRIPEDSHFKPEDFPSPYEDATGILLNEKLSPEARRVVLKEFVKVFGPISTVDTLATKIHALRDSGTAREDPYAKALIRLYSIIEGEDVPDPMEKLVDIYEIVDYAALERPELTQKEANRLEKVMALYADGAEFSTVKGKVIKLATTAKNEDPQDVRGLDLGAGNARVSREMFKRGYENIFAFDYDPKNVRYARERRPSDKFTVIRGDWHNLPFATADYTNMENALEVGFTTERSFLHNRKAAEWFSLFDEFRRVSSYRAILFTDLPDLNSGVYEERDKKFRSNLENNLGMTEIESHIIFDGPGKVKFNRMAITEEQLNIYCRLFGLVIVDRDPDPRPDENMTDLYYTLAKDQNWLSGDITQEELWYSLEKLGMFDYDVDYNMFVEAWGMTIGQALLFGLDTTGSLHSSPYLEDMFRQRKGPRVWVDKKGGRLNLRSEWPSYE</sequence>
<evidence type="ECO:0000259" key="2">
    <source>
        <dbReference type="Pfam" id="PF08241"/>
    </source>
</evidence>
<dbReference type="GO" id="GO:0008757">
    <property type="term" value="F:S-adenosylmethionine-dependent methyltransferase activity"/>
    <property type="evidence" value="ECO:0007669"/>
    <property type="project" value="InterPro"/>
</dbReference>
<dbReference type="CDD" id="cd02440">
    <property type="entry name" value="AdoMet_MTases"/>
    <property type="match status" value="1"/>
</dbReference>
<feature type="compositionally biased region" description="Basic and acidic residues" evidence="1">
    <location>
        <begin position="1"/>
        <end position="11"/>
    </location>
</feature>
<name>A0A0G0X8Q7_UNCKA</name>
<gene>
    <name evidence="3" type="ORF">UU77_C0003G0057</name>
</gene>
<dbReference type="Gene3D" id="3.40.50.150">
    <property type="entry name" value="Vaccinia Virus protein VP39"/>
    <property type="match status" value="1"/>
</dbReference>
<evidence type="ECO:0000256" key="1">
    <source>
        <dbReference type="SAM" id="MobiDB-lite"/>
    </source>
</evidence>
<dbReference type="EMBL" id="LCBX01000003">
    <property type="protein sequence ID" value="KKS21429.1"/>
    <property type="molecule type" value="Genomic_DNA"/>
</dbReference>
<reference evidence="3 4" key="1">
    <citation type="journal article" date="2015" name="Nature">
        <title>rRNA introns, odd ribosomes, and small enigmatic genomes across a large radiation of phyla.</title>
        <authorList>
            <person name="Brown C.T."/>
            <person name="Hug L.A."/>
            <person name="Thomas B.C."/>
            <person name="Sharon I."/>
            <person name="Castelle C.J."/>
            <person name="Singh A."/>
            <person name="Wilkins M.J."/>
            <person name="Williams K.H."/>
            <person name="Banfield J.F."/>
        </authorList>
    </citation>
    <scope>NUCLEOTIDE SEQUENCE [LARGE SCALE GENOMIC DNA]</scope>
</reference>
<dbReference type="InterPro" id="IPR029063">
    <property type="entry name" value="SAM-dependent_MTases_sf"/>
</dbReference>
<dbReference type="SUPFAM" id="SSF53335">
    <property type="entry name" value="S-adenosyl-L-methionine-dependent methyltransferases"/>
    <property type="match status" value="1"/>
</dbReference>
<dbReference type="InterPro" id="IPR013216">
    <property type="entry name" value="Methyltransf_11"/>
</dbReference>
<dbReference type="Proteomes" id="UP000034507">
    <property type="component" value="Unassembled WGS sequence"/>
</dbReference>
<organism evidence="3 4">
    <name type="scientific">candidate division WWE3 bacterium GW2011_GWC1_41_7</name>
    <dbReference type="NCBI Taxonomy" id="1619119"/>
    <lineage>
        <taxon>Bacteria</taxon>
        <taxon>Katanobacteria</taxon>
    </lineage>
</organism>